<evidence type="ECO:0000256" key="1">
    <source>
        <dbReference type="ARBA" id="ARBA00022553"/>
    </source>
</evidence>
<dbReference type="GO" id="GO:0000160">
    <property type="term" value="P:phosphorelay signal transduction system"/>
    <property type="evidence" value="ECO:0007669"/>
    <property type="project" value="InterPro"/>
</dbReference>
<evidence type="ECO:0000313" key="3">
    <source>
        <dbReference type="EMBL" id="KKM82560.1"/>
    </source>
</evidence>
<dbReference type="SMART" id="SM00448">
    <property type="entry name" value="REC"/>
    <property type="match status" value="1"/>
</dbReference>
<protein>
    <recommendedName>
        <fullName evidence="2">Response regulatory domain-containing protein</fullName>
    </recommendedName>
</protein>
<dbReference type="AlphaFoldDB" id="A0A0F9N131"/>
<accession>A0A0F9N131</accession>
<organism evidence="3">
    <name type="scientific">marine sediment metagenome</name>
    <dbReference type="NCBI Taxonomy" id="412755"/>
    <lineage>
        <taxon>unclassified sequences</taxon>
        <taxon>metagenomes</taxon>
        <taxon>ecological metagenomes</taxon>
    </lineage>
</organism>
<comment type="caution">
    <text evidence="3">The sequence shown here is derived from an EMBL/GenBank/DDBJ whole genome shotgun (WGS) entry which is preliminary data.</text>
</comment>
<dbReference type="PROSITE" id="PS50110">
    <property type="entry name" value="RESPONSE_REGULATORY"/>
    <property type="match status" value="1"/>
</dbReference>
<sequence>MVSNMDELILVVEDNPKILKNIQMMLEFNDYIVITSSNGIDAIDTLSNSDRKPDLIISDIMMPKMDGYEFFKTISINPKWFSIPFIFLSAKATPEDIQLGKLLGIDDYITKPFQEEELLSSIKGKLHRKKQLSKFNEKFMKMLDNKLVEDVDTRVILQEDICLFYAFWDEELGPVIKDVFPKDYSIKISINEIGVQLFQTTVAIYGHEDYEHGEGVLLQIRNLNRFGYIYFGSIFDTSVRGNQRQFMLCTIAPQITYFDSLHIKKIFEKIEKKIKSSDVWDLIGSWQEISKILLPDH</sequence>
<dbReference type="InterPro" id="IPR011006">
    <property type="entry name" value="CheY-like_superfamily"/>
</dbReference>
<proteinExistence type="predicted"/>
<dbReference type="PANTHER" id="PTHR44591:SF3">
    <property type="entry name" value="RESPONSE REGULATORY DOMAIN-CONTAINING PROTEIN"/>
    <property type="match status" value="1"/>
</dbReference>
<name>A0A0F9N131_9ZZZZ</name>
<reference evidence="3" key="1">
    <citation type="journal article" date="2015" name="Nature">
        <title>Complex archaea that bridge the gap between prokaryotes and eukaryotes.</title>
        <authorList>
            <person name="Spang A."/>
            <person name="Saw J.H."/>
            <person name="Jorgensen S.L."/>
            <person name="Zaremba-Niedzwiedzka K."/>
            <person name="Martijn J."/>
            <person name="Lind A.E."/>
            <person name="van Eijk R."/>
            <person name="Schleper C."/>
            <person name="Guy L."/>
            <person name="Ettema T.J."/>
        </authorList>
    </citation>
    <scope>NUCLEOTIDE SEQUENCE</scope>
</reference>
<dbReference type="Pfam" id="PF00072">
    <property type="entry name" value="Response_reg"/>
    <property type="match status" value="1"/>
</dbReference>
<evidence type="ECO:0000259" key="2">
    <source>
        <dbReference type="PROSITE" id="PS50110"/>
    </source>
</evidence>
<dbReference type="InterPro" id="IPR001789">
    <property type="entry name" value="Sig_transdc_resp-reg_receiver"/>
</dbReference>
<dbReference type="Gene3D" id="3.40.50.2300">
    <property type="match status" value="1"/>
</dbReference>
<keyword evidence="1" id="KW-0597">Phosphoprotein</keyword>
<dbReference type="CDD" id="cd17574">
    <property type="entry name" value="REC_OmpR"/>
    <property type="match status" value="1"/>
</dbReference>
<dbReference type="PANTHER" id="PTHR44591">
    <property type="entry name" value="STRESS RESPONSE REGULATOR PROTEIN 1"/>
    <property type="match status" value="1"/>
</dbReference>
<dbReference type="EMBL" id="LAZR01007844">
    <property type="protein sequence ID" value="KKM82560.1"/>
    <property type="molecule type" value="Genomic_DNA"/>
</dbReference>
<gene>
    <name evidence="3" type="ORF">LCGC14_1318330</name>
</gene>
<feature type="domain" description="Response regulatory" evidence="2">
    <location>
        <begin position="8"/>
        <end position="126"/>
    </location>
</feature>
<dbReference type="InterPro" id="IPR050595">
    <property type="entry name" value="Bact_response_regulator"/>
</dbReference>
<dbReference type="SUPFAM" id="SSF52172">
    <property type="entry name" value="CheY-like"/>
    <property type="match status" value="1"/>
</dbReference>